<dbReference type="Proteomes" id="UP000245423">
    <property type="component" value="Chromosome 1"/>
</dbReference>
<gene>
    <name evidence="1" type="ORF">CUESP1_0730</name>
</gene>
<organism evidence="1 2">
    <name type="scientific">[Clostridium] ultunense Esp</name>
    <dbReference type="NCBI Taxonomy" id="1288971"/>
    <lineage>
        <taxon>Bacteria</taxon>
        <taxon>Bacillati</taxon>
        <taxon>Bacillota</taxon>
        <taxon>Tissierellia</taxon>
        <taxon>Tissierellales</taxon>
        <taxon>Tepidimicrobiaceae</taxon>
        <taxon>Schnuerera</taxon>
    </lineage>
</organism>
<accession>M1ZGT9</accession>
<evidence type="ECO:0000313" key="2">
    <source>
        <dbReference type="Proteomes" id="UP000245423"/>
    </source>
</evidence>
<protein>
    <submittedName>
        <fullName evidence="1">Uncharacterized protein</fullName>
    </submittedName>
</protein>
<keyword evidence="2" id="KW-1185">Reference proteome</keyword>
<reference evidence="1 2" key="1">
    <citation type="submission" date="2016-11" db="EMBL/GenBank/DDBJ databases">
        <authorList>
            <person name="Manzoor S."/>
        </authorList>
    </citation>
    <scope>NUCLEOTIDE SEQUENCE [LARGE SCALE GENOMIC DNA]</scope>
    <source>
        <strain evidence="1">Clostridium ultunense strain Esp</strain>
    </source>
</reference>
<dbReference type="AlphaFoldDB" id="M1ZGT9"/>
<evidence type="ECO:0000313" key="1">
    <source>
        <dbReference type="EMBL" id="SHD76111.1"/>
    </source>
</evidence>
<sequence>MKIRGFFGDLKTANETVNKLKDYGFENVYVDANDHYIGNRDVKTDLPGTAGGESLADLVLNSGADNVDKGNSPLAAASPMVSGMAGFEEITDFNYCVFVEVEGSDSNKAEDIIKDMGGTLEDPNVSRNKAISGADIIIEKAIDQIDNRD</sequence>
<dbReference type="HOGENOM" id="CLU_149194_0_0_9"/>
<proteinExistence type="predicted"/>
<dbReference type="EMBL" id="LT669839">
    <property type="protein sequence ID" value="SHD76111.1"/>
    <property type="molecule type" value="Genomic_DNA"/>
</dbReference>
<name>M1ZGT9_9FIRM</name>
<dbReference type="RefSeq" id="WP_005587820.1">
    <property type="nucleotide sequence ID" value="NZ_LT669839.1"/>
</dbReference>